<reference evidence="1" key="1">
    <citation type="submission" date="2021-01" db="EMBL/GenBank/DDBJ databases">
        <authorList>
            <consortium name="Aspergillus chevalieri M1 genome sequencing consortium"/>
            <person name="Kazuki M."/>
            <person name="Futagami T."/>
        </authorList>
    </citation>
    <scope>NUCLEOTIDE SEQUENCE</scope>
    <source>
        <strain evidence="1">M1</strain>
    </source>
</reference>
<evidence type="ECO:0000313" key="2">
    <source>
        <dbReference type="Proteomes" id="UP000637239"/>
    </source>
</evidence>
<name>A0A7R7VWA6_ASPCH</name>
<dbReference type="Proteomes" id="UP000637239">
    <property type="component" value="Chromosome 7"/>
</dbReference>
<reference evidence="1" key="2">
    <citation type="submission" date="2021-02" db="EMBL/GenBank/DDBJ databases">
        <title>Aspergillus chevalieri M1 genome sequence.</title>
        <authorList>
            <person name="Kadooka C."/>
            <person name="Mori K."/>
            <person name="Futagami T."/>
        </authorList>
    </citation>
    <scope>NUCLEOTIDE SEQUENCE</scope>
    <source>
        <strain evidence="1">M1</strain>
    </source>
</reference>
<dbReference type="AlphaFoldDB" id="A0A7R7VWA6"/>
<sequence>MSKNSGSRKPVSSKNGCISGQMCNQSCLSFAYCREAQQYRCATFALMEKIRCSDEVGIQELLQSIRKPKTLSEAMEETMALKYF</sequence>
<gene>
    <name evidence="1" type="ORF">ACHE_70698A</name>
</gene>
<keyword evidence="2" id="KW-1185">Reference proteome</keyword>
<proteinExistence type="predicted"/>
<accession>A0A7R7VWA6</accession>
<dbReference type="EMBL" id="AP024422">
    <property type="protein sequence ID" value="BCR91855.1"/>
    <property type="molecule type" value="Genomic_DNA"/>
</dbReference>
<dbReference type="GeneID" id="66986213"/>
<dbReference type="KEGG" id="ache:ACHE_70698A"/>
<evidence type="ECO:0000313" key="1">
    <source>
        <dbReference type="EMBL" id="BCR91855.1"/>
    </source>
</evidence>
<dbReference type="RefSeq" id="XP_043140377.1">
    <property type="nucleotide sequence ID" value="XM_043283059.1"/>
</dbReference>
<organism evidence="1 2">
    <name type="scientific">Aspergillus chevalieri</name>
    <name type="common">Eurotium chevalieri</name>
    <dbReference type="NCBI Taxonomy" id="182096"/>
    <lineage>
        <taxon>Eukaryota</taxon>
        <taxon>Fungi</taxon>
        <taxon>Dikarya</taxon>
        <taxon>Ascomycota</taxon>
        <taxon>Pezizomycotina</taxon>
        <taxon>Eurotiomycetes</taxon>
        <taxon>Eurotiomycetidae</taxon>
        <taxon>Eurotiales</taxon>
        <taxon>Aspergillaceae</taxon>
        <taxon>Aspergillus</taxon>
        <taxon>Aspergillus subgen. Aspergillus</taxon>
    </lineage>
</organism>
<protein>
    <submittedName>
        <fullName evidence="1">Uncharacterized protein</fullName>
    </submittedName>
</protein>